<comment type="caution">
    <text evidence="1">The sequence shown here is derived from an EMBL/GenBank/DDBJ whole genome shotgun (WGS) entry which is preliminary data.</text>
</comment>
<sequence length="57" mass="6685">MLRQRKRNVKHLTGIKLDGICSGISNGIETARKSYYWEKESSNRYDEDKNIGQFTTF</sequence>
<evidence type="ECO:0000313" key="2">
    <source>
        <dbReference type="Proteomes" id="UP000199663"/>
    </source>
</evidence>
<accession>A0A1H3QEB8</accession>
<gene>
    <name evidence="1" type="ORF">SAMN05444412_10643</name>
</gene>
<name>A0A1H3QEB8_9BACT</name>
<keyword evidence="2" id="KW-1185">Reference proteome</keyword>
<protein>
    <submittedName>
        <fullName evidence="1">Uncharacterized protein</fullName>
    </submittedName>
</protein>
<organism evidence="1 2">
    <name type="scientific">Rhodonellum ikkaensis</name>
    <dbReference type="NCBI Taxonomy" id="336829"/>
    <lineage>
        <taxon>Bacteria</taxon>
        <taxon>Pseudomonadati</taxon>
        <taxon>Bacteroidota</taxon>
        <taxon>Cytophagia</taxon>
        <taxon>Cytophagales</taxon>
        <taxon>Cytophagaceae</taxon>
        <taxon>Rhodonellum</taxon>
    </lineage>
</organism>
<dbReference type="Proteomes" id="UP000199663">
    <property type="component" value="Unassembled WGS sequence"/>
</dbReference>
<reference evidence="1 2" key="1">
    <citation type="submission" date="2016-10" db="EMBL/GenBank/DDBJ databases">
        <authorList>
            <person name="Varghese N."/>
            <person name="Submissions S."/>
        </authorList>
    </citation>
    <scope>NUCLEOTIDE SEQUENCE [LARGE SCALE GENOMIC DNA]</scope>
    <source>
        <strain evidence="1 2">DSM 17997</strain>
    </source>
</reference>
<evidence type="ECO:0000313" key="1">
    <source>
        <dbReference type="EMBL" id="SDZ11707.1"/>
    </source>
</evidence>
<dbReference type="EMBL" id="FNQC01000006">
    <property type="protein sequence ID" value="SDZ11707.1"/>
    <property type="molecule type" value="Genomic_DNA"/>
</dbReference>
<proteinExistence type="predicted"/>